<proteinExistence type="predicted"/>
<dbReference type="OrthoDB" id="76567at2759"/>
<reference evidence="2" key="1">
    <citation type="journal article" date="2012" name="MBio">
        <title>Comparative genome analysis of Trichophyton rubrum and related dermatophytes reveals candidate genes involved in infection.</title>
        <authorList>
            <person name="Martinez D.A."/>
            <person name="Oliver B.G."/>
            <person name="Graeser Y."/>
            <person name="Goldberg J.M."/>
            <person name="Li W."/>
            <person name="Martinez-Rossi N.M."/>
            <person name="Monod M."/>
            <person name="Shelest E."/>
            <person name="Barton R.C."/>
            <person name="Birch E."/>
            <person name="Brakhage A.A."/>
            <person name="Chen Z."/>
            <person name="Gurr S.J."/>
            <person name="Heiman D."/>
            <person name="Heitman J."/>
            <person name="Kosti I."/>
            <person name="Rossi A."/>
            <person name="Saif S."/>
            <person name="Samalova M."/>
            <person name="Saunders C.W."/>
            <person name="Shea T."/>
            <person name="Summerbell R.C."/>
            <person name="Xu J."/>
            <person name="Young S."/>
            <person name="Zeng Q."/>
            <person name="Birren B.W."/>
            <person name="Cuomo C.A."/>
            <person name="White T.C."/>
        </authorList>
    </citation>
    <scope>NUCLEOTIDE SEQUENCE [LARGE SCALE GENOMIC DNA]</scope>
    <source>
        <strain evidence="2">ATCC MYA-4605 / CBS 113480</strain>
    </source>
</reference>
<dbReference type="AlphaFoldDB" id="C5FP81"/>
<dbReference type="RefSeq" id="XP_002846479.1">
    <property type="nucleotide sequence ID" value="XM_002846433.1"/>
</dbReference>
<organism evidence="1 2">
    <name type="scientific">Arthroderma otae (strain ATCC MYA-4605 / CBS 113480)</name>
    <name type="common">Microsporum canis</name>
    <dbReference type="NCBI Taxonomy" id="554155"/>
    <lineage>
        <taxon>Eukaryota</taxon>
        <taxon>Fungi</taxon>
        <taxon>Dikarya</taxon>
        <taxon>Ascomycota</taxon>
        <taxon>Pezizomycotina</taxon>
        <taxon>Eurotiomycetes</taxon>
        <taxon>Eurotiomycetidae</taxon>
        <taxon>Onygenales</taxon>
        <taxon>Arthrodermataceae</taxon>
        <taxon>Microsporum</taxon>
    </lineage>
</organism>
<accession>C5FP81</accession>
<dbReference type="HOGENOM" id="CLU_058490_3_1_1"/>
<keyword evidence="2" id="KW-1185">Reference proteome</keyword>
<name>C5FP81_ARTOC</name>
<evidence type="ECO:0000313" key="2">
    <source>
        <dbReference type="Proteomes" id="UP000002035"/>
    </source>
</evidence>
<dbReference type="GeneID" id="9224549"/>
<dbReference type="EMBL" id="DS995704">
    <property type="protein sequence ID" value="EEQ31397.1"/>
    <property type="molecule type" value="Genomic_DNA"/>
</dbReference>
<sequence>MAYTDQITDTTHSNVASSELLIGLPEGTPQAKYSNMERLKRAADAQALRCAEDDLQSPFVIVTCVPYTILEEFDNFYPRKGPRIKANLRERVLVLEVMVQRPHETATAQLTRYIQSGIDSTGLGNELIAGGGPREVNINMTWVKEPDSSFWLNDDIGWPVLAIETGLSEDERKLAVDAQGWLEAEGSQTQAVITVKIDRYTPHITFRRWEHYYPPSRPVTRRYQPIGSCMETVDVIHCHGATRATGNLTIPVAKLLRREACWHDGTDFVVERASLIKIAELTWRSQGFM</sequence>
<dbReference type="Proteomes" id="UP000002035">
    <property type="component" value="Unassembled WGS sequence"/>
</dbReference>
<dbReference type="VEuPathDB" id="FungiDB:MCYG_04216"/>
<protein>
    <submittedName>
        <fullName evidence="1">Uncharacterized protein</fullName>
    </submittedName>
</protein>
<dbReference type="eggNOG" id="ENOG502T6QT">
    <property type="taxonomic scope" value="Eukaryota"/>
</dbReference>
<gene>
    <name evidence="1" type="ORF">MCYG_04216</name>
</gene>
<evidence type="ECO:0000313" key="1">
    <source>
        <dbReference type="EMBL" id="EEQ31397.1"/>
    </source>
</evidence>